<gene>
    <name evidence="1" type="ORF">EYF80_020897</name>
</gene>
<dbReference type="Proteomes" id="UP000314294">
    <property type="component" value="Unassembled WGS sequence"/>
</dbReference>
<dbReference type="AlphaFoldDB" id="A0A4Z2HVC7"/>
<evidence type="ECO:0000313" key="1">
    <source>
        <dbReference type="EMBL" id="TNN68862.1"/>
    </source>
</evidence>
<sequence>MLLPRPAYEDSVEPYHYSLQLGDLKESIIYSPGGKLETSGACLSKRCNLRQSCSRLHAAEHKAGGRGRGCRPDRKPGSQTLVLFFCPRRDVSNPTPVFHHCPLQPCGLSGQIAVEVTVASRPSVIFPTGLSHYTDTKDA</sequence>
<accession>A0A4Z2HVC7</accession>
<protein>
    <submittedName>
        <fullName evidence="1">Uncharacterized protein</fullName>
    </submittedName>
</protein>
<organism evidence="1 2">
    <name type="scientific">Liparis tanakae</name>
    <name type="common">Tanaka's snailfish</name>
    <dbReference type="NCBI Taxonomy" id="230148"/>
    <lineage>
        <taxon>Eukaryota</taxon>
        <taxon>Metazoa</taxon>
        <taxon>Chordata</taxon>
        <taxon>Craniata</taxon>
        <taxon>Vertebrata</taxon>
        <taxon>Euteleostomi</taxon>
        <taxon>Actinopterygii</taxon>
        <taxon>Neopterygii</taxon>
        <taxon>Teleostei</taxon>
        <taxon>Neoteleostei</taxon>
        <taxon>Acanthomorphata</taxon>
        <taxon>Eupercaria</taxon>
        <taxon>Perciformes</taxon>
        <taxon>Cottioidei</taxon>
        <taxon>Cottales</taxon>
        <taxon>Liparidae</taxon>
        <taxon>Liparis</taxon>
    </lineage>
</organism>
<dbReference type="EMBL" id="SRLO01000183">
    <property type="protein sequence ID" value="TNN68862.1"/>
    <property type="molecule type" value="Genomic_DNA"/>
</dbReference>
<proteinExistence type="predicted"/>
<evidence type="ECO:0000313" key="2">
    <source>
        <dbReference type="Proteomes" id="UP000314294"/>
    </source>
</evidence>
<name>A0A4Z2HVC7_9TELE</name>
<keyword evidence="2" id="KW-1185">Reference proteome</keyword>
<reference evidence="1 2" key="1">
    <citation type="submission" date="2019-03" db="EMBL/GenBank/DDBJ databases">
        <title>First draft genome of Liparis tanakae, snailfish: a comprehensive survey of snailfish specific genes.</title>
        <authorList>
            <person name="Kim W."/>
            <person name="Song I."/>
            <person name="Jeong J.-H."/>
            <person name="Kim D."/>
            <person name="Kim S."/>
            <person name="Ryu S."/>
            <person name="Song J.Y."/>
            <person name="Lee S.K."/>
        </authorList>
    </citation>
    <scope>NUCLEOTIDE SEQUENCE [LARGE SCALE GENOMIC DNA]</scope>
    <source>
        <tissue evidence="1">Muscle</tissue>
    </source>
</reference>
<comment type="caution">
    <text evidence="1">The sequence shown here is derived from an EMBL/GenBank/DDBJ whole genome shotgun (WGS) entry which is preliminary data.</text>
</comment>